<organism evidence="2 3">
    <name type="scientific">Shinella yambaruensis</name>
    <dbReference type="NCBI Taxonomy" id="415996"/>
    <lineage>
        <taxon>Bacteria</taxon>
        <taxon>Pseudomonadati</taxon>
        <taxon>Pseudomonadota</taxon>
        <taxon>Alphaproteobacteria</taxon>
        <taxon>Hyphomicrobiales</taxon>
        <taxon>Rhizobiaceae</taxon>
        <taxon>Shinella</taxon>
    </lineage>
</organism>
<dbReference type="RefSeq" id="WP_245082956.1">
    <property type="nucleotide sequence ID" value="NZ_BSOP01000069.1"/>
</dbReference>
<name>A0ABQ5ZQG6_9HYPH</name>
<dbReference type="InterPro" id="IPR013830">
    <property type="entry name" value="SGNH_hydro"/>
</dbReference>
<dbReference type="EMBL" id="BSOP01000069">
    <property type="protein sequence ID" value="GLR55123.1"/>
    <property type="molecule type" value="Genomic_DNA"/>
</dbReference>
<dbReference type="Gene3D" id="3.40.50.1110">
    <property type="entry name" value="SGNH hydrolase"/>
    <property type="match status" value="1"/>
</dbReference>
<dbReference type="CDD" id="cd00229">
    <property type="entry name" value="SGNH_hydrolase"/>
    <property type="match status" value="1"/>
</dbReference>
<reference evidence="3" key="1">
    <citation type="journal article" date="2019" name="Int. J. Syst. Evol. Microbiol.">
        <title>The Global Catalogue of Microorganisms (GCM) 10K type strain sequencing project: providing services to taxonomists for standard genome sequencing and annotation.</title>
        <authorList>
            <consortium name="The Broad Institute Genomics Platform"/>
            <consortium name="The Broad Institute Genome Sequencing Center for Infectious Disease"/>
            <person name="Wu L."/>
            <person name="Ma J."/>
        </authorList>
    </citation>
    <scope>NUCLEOTIDE SEQUENCE [LARGE SCALE GENOMIC DNA]</scope>
    <source>
        <strain evidence="3">NBRC 102122</strain>
    </source>
</reference>
<evidence type="ECO:0000259" key="1">
    <source>
        <dbReference type="Pfam" id="PF13472"/>
    </source>
</evidence>
<comment type="caution">
    <text evidence="2">The sequence shown here is derived from an EMBL/GenBank/DDBJ whole genome shotgun (WGS) entry which is preliminary data.</text>
</comment>
<evidence type="ECO:0000313" key="2">
    <source>
        <dbReference type="EMBL" id="GLR55123.1"/>
    </source>
</evidence>
<dbReference type="Pfam" id="PF13472">
    <property type="entry name" value="Lipase_GDSL_2"/>
    <property type="match status" value="1"/>
</dbReference>
<proteinExistence type="predicted"/>
<protein>
    <recommendedName>
        <fullName evidence="1">SGNH hydrolase-type esterase domain-containing protein</fullName>
    </recommendedName>
</protein>
<accession>A0ABQ5ZQG6</accession>
<dbReference type="InterPro" id="IPR036514">
    <property type="entry name" value="SGNH_hydro_sf"/>
</dbReference>
<gene>
    <name evidence="2" type="ORF">GCM10007923_63440</name>
</gene>
<sequence>MAIAPLVLNESGPSSRSKLNTVIDRANEVETARQGESTLAANLTAMKTTTSVAISEYGSSGLVVARNGTSWKLAWSGVIGVMAGNLVSVAALPTTVLAPTEGLYVDVTAPGPYSAVKAFFSSIIRADIAAGRKLNLLFNSSNGTLSGMLADNVRAAFDSKATNSGKPYPLAQRTRNGITSASPAGAWRDALLDVRVEGAIEGEVYHIGYYENGVSGSPGEGWIIQAFQASTMAGANSPINLVTRSNQQTPIVRGAGIQTIRIVPPARQDMAFVLTVNPDALPASGTAVDSSSSSANDGWSWVIDPACYTATPADPGLIAELAATANIVPNPRLAVDGTPPVLTSAAVIAAAETPLADHGIERAYEIGTGGAAFFERIGIPFDALARVAHVSAYVWSATGTDWPSLVQLHRFAGGVSQGVVNLATAEQLSANLRRLFVTTTVPAGVEDNEFRLGVPGGGLVSGARAQVGGFQGLLVSRPVSASRVPRDRWSDQYKGSNLAAALKRANPMIGKRIAIIGDSIVQNYGIPALIAERLGCEVVNLGFGGARMVWDNRTSGTLYMYKKWFSATALADAVESGDWSNQIAAAEDLYNDPGRGSTDDFRAAALLMSTMDWTKIDAILVMMGTNDYGGGIVIGDDLDTDPTHFLPATKNVIAKFSAALPKTRLLFAPPMWRGPRASHGDSNINNNGTHWMHEYQDTIIDRAAYSQIPIVPVHKEVGINVDNTLALMTDDLHPGADGAPRIVATLSGGIRRLF</sequence>
<dbReference type="SUPFAM" id="SSF52266">
    <property type="entry name" value="SGNH hydrolase"/>
    <property type="match status" value="1"/>
</dbReference>
<feature type="domain" description="SGNH hydrolase-type esterase" evidence="1">
    <location>
        <begin position="516"/>
        <end position="738"/>
    </location>
</feature>
<dbReference type="Proteomes" id="UP001156702">
    <property type="component" value="Unassembled WGS sequence"/>
</dbReference>
<evidence type="ECO:0000313" key="3">
    <source>
        <dbReference type="Proteomes" id="UP001156702"/>
    </source>
</evidence>
<keyword evidence="3" id="KW-1185">Reference proteome</keyword>